<evidence type="ECO:0000256" key="1">
    <source>
        <dbReference type="ARBA" id="ARBA00022908"/>
    </source>
</evidence>
<dbReference type="AlphaFoldDB" id="A0AAU7CBF9"/>
<organism evidence="8">
    <name type="scientific">Singulisphaera sp. Ch08</name>
    <dbReference type="NCBI Taxonomy" id="3120278"/>
    <lineage>
        <taxon>Bacteria</taxon>
        <taxon>Pseudomonadati</taxon>
        <taxon>Planctomycetota</taxon>
        <taxon>Planctomycetia</taxon>
        <taxon>Isosphaerales</taxon>
        <taxon>Isosphaeraceae</taxon>
        <taxon>Singulisphaera</taxon>
    </lineage>
</organism>
<evidence type="ECO:0000256" key="6">
    <source>
        <dbReference type="SAM" id="MobiDB-lite"/>
    </source>
</evidence>
<accession>A0AAU7CBF9</accession>
<feature type="compositionally biased region" description="Low complexity" evidence="6">
    <location>
        <begin position="125"/>
        <end position="141"/>
    </location>
</feature>
<dbReference type="EMBL" id="CP155447">
    <property type="protein sequence ID" value="XBH02448.1"/>
    <property type="molecule type" value="Genomic_DNA"/>
</dbReference>
<dbReference type="PANTHER" id="PTHR30461:SF23">
    <property type="entry name" value="DNA RECOMBINASE-RELATED"/>
    <property type="match status" value="1"/>
</dbReference>
<dbReference type="PROSITE" id="PS00397">
    <property type="entry name" value="RECOMBINASES_1"/>
    <property type="match status" value="1"/>
</dbReference>
<dbReference type="RefSeq" id="WP_406695190.1">
    <property type="nucleotide sequence ID" value="NZ_CP155447.1"/>
</dbReference>
<dbReference type="Pfam" id="PF00239">
    <property type="entry name" value="Resolvase"/>
    <property type="match status" value="1"/>
</dbReference>
<evidence type="ECO:0000256" key="2">
    <source>
        <dbReference type="ARBA" id="ARBA00023125"/>
    </source>
</evidence>
<dbReference type="InterPro" id="IPR036162">
    <property type="entry name" value="Resolvase-like_N_sf"/>
</dbReference>
<dbReference type="GO" id="GO:0003677">
    <property type="term" value="F:DNA binding"/>
    <property type="evidence" value="ECO:0007669"/>
    <property type="project" value="UniProtKB-KW"/>
</dbReference>
<evidence type="ECO:0000256" key="4">
    <source>
        <dbReference type="PIRSR" id="PIRSR606118-50"/>
    </source>
</evidence>
<keyword evidence="2" id="KW-0238">DNA-binding</keyword>
<keyword evidence="3" id="KW-0233">DNA recombination</keyword>
<sequence length="193" mass="21845">MRAAVYARVSTAKQGRDQTILSQLDALRAWAQANSHDLKEDHVFIDEGYSGSRLDRPALDRLRDAAREGEFDVVAVFSPDRLARRYAYQILLLEEFRRAACEVEFVHRPISDDPHDQLLLQIQAPSPSMSGRSSPSGSAVGRSRRPGRSLDRREGPYGYRYVPARDGVPRTSRSRRRRPMWCESSTDGLSTRG</sequence>
<proteinExistence type="predicted"/>
<gene>
    <name evidence="8" type="ORF">V5E97_29555</name>
</gene>
<dbReference type="SUPFAM" id="SSF53041">
    <property type="entry name" value="Resolvase-like"/>
    <property type="match status" value="1"/>
</dbReference>
<dbReference type="PROSITE" id="PS51736">
    <property type="entry name" value="RECOMBINASES_3"/>
    <property type="match status" value="1"/>
</dbReference>
<evidence type="ECO:0000259" key="7">
    <source>
        <dbReference type="PROSITE" id="PS51736"/>
    </source>
</evidence>
<dbReference type="Gene3D" id="3.40.50.1390">
    <property type="entry name" value="Resolvase, N-terminal catalytic domain"/>
    <property type="match status" value="1"/>
</dbReference>
<dbReference type="SMART" id="SM00857">
    <property type="entry name" value="Resolvase"/>
    <property type="match status" value="1"/>
</dbReference>
<keyword evidence="1" id="KW-0229">DNA integration</keyword>
<dbReference type="GO" id="GO:0015074">
    <property type="term" value="P:DNA integration"/>
    <property type="evidence" value="ECO:0007669"/>
    <property type="project" value="UniProtKB-KW"/>
</dbReference>
<protein>
    <submittedName>
        <fullName evidence="8">Recombinase family protein</fullName>
    </submittedName>
</protein>
<feature type="region of interest" description="Disordered" evidence="6">
    <location>
        <begin position="124"/>
        <end position="193"/>
    </location>
</feature>
<feature type="active site" description="O-(5'-phospho-DNA)-serine intermediate" evidence="4 5">
    <location>
        <position position="10"/>
    </location>
</feature>
<dbReference type="InterPro" id="IPR050639">
    <property type="entry name" value="SSR_resolvase"/>
</dbReference>
<evidence type="ECO:0000256" key="3">
    <source>
        <dbReference type="ARBA" id="ARBA00023172"/>
    </source>
</evidence>
<evidence type="ECO:0000256" key="5">
    <source>
        <dbReference type="PROSITE-ProRule" id="PRU10137"/>
    </source>
</evidence>
<feature type="domain" description="Resolvase/invertase-type recombinase catalytic" evidence="7">
    <location>
        <begin position="2"/>
        <end position="149"/>
    </location>
</feature>
<dbReference type="PANTHER" id="PTHR30461">
    <property type="entry name" value="DNA-INVERTASE FROM LAMBDOID PROPHAGE"/>
    <property type="match status" value="1"/>
</dbReference>
<dbReference type="GO" id="GO:0000150">
    <property type="term" value="F:DNA strand exchange activity"/>
    <property type="evidence" value="ECO:0007669"/>
    <property type="project" value="InterPro"/>
</dbReference>
<reference evidence="8" key="1">
    <citation type="submission" date="2024-05" db="EMBL/GenBank/DDBJ databases">
        <title>Planctomycetes of the genus Singulisphaera possess chitinolytic capabilities.</title>
        <authorList>
            <person name="Ivanova A."/>
        </authorList>
    </citation>
    <scope>NUCLEOTIDE SEQUENCE</scope>
    <source>
        <strain evidence="8">Ch08T</strain>
    </source>
</reference>
<feature type="compositionally biased region" description="Polar residues" evidence="6">
    <location>
        <begin position="183"/>
        <end position="193"/>
    </location>
</feature>
<dbReference type="InterPro" id="IPR006119">
    <property type="entry name" value="Resolv_N"/>
</dbReference>
<dbReference type="InterPro" id="IPR006118">
    <property type="entry name" value="Recombinase_CS"/>
</dbReference>
<evidence type="ECO:0000313" key="8">
    <source>
        <dbReference type="EMBL" id="XBH02448.1"/>
    </source>
</evidence>
<dbReference type="CDD" id="cd00338">
    <property type="entry name" value="Ser_Recombinase"/>
    <property type="match status" value="1"/>
</dbReference>
<name>A0AAU7CBF9_9BACT</name>